<dbReference type="EMBL" id="CAJVPY010052656">
    <property type="protein sequence ID" value="CAG8815505.1"/>
    <property type="molecule type" value="Genomic_DNA"/>
</dbReference>
<comment type="caution">
    <text evidence="1">The sequence shown here is derived from an EMBL/GenBank/DDBJ whole genome shotgun (WGS) entry which is preliminary data.</text>
</comment>
<dbReference type="AlphaFoldDB" id="A0A9N9KAK7"/>
<dbReference type="OrthoDB" id="10061407at2759"/>
<dbReference type="Proteomes" id="UP000789405">
    <property type="component" value="Unassembled WGS sequence"/>
</dbReference>
<reference evidence="1" key="1">
    <citation type="submission" date="2021-06" db="EMBL/GenBank/DDBJ databases">
        <authorList>
            <person name="Kallberg Y."/>
            <person name="Tangrot J."/>
            <person name="Rosling A."/>
        </authorList>
    </citation>
    <scope>NUCLEOTIDE SEQUENCE</scope>
    <source>
        <strain evidence="1">MA453B</strain>
    </source>
</reference>
<dbReference type="InterPro" id="IPR036691">
    <property type="entry name" value="Endo/exonu/phosph_ase_sf"/>
</dbReference>
<sequence>SNDNEPIIIMGDFNASGSYLNKTKQTKLDKILKNNNLMWGIGHSSDTTVASKCNAYD</sequence>
<accession>A0A9N9KAK7</accession>
<evidence type="ECO:0000313" key="1">
    <source>
        <dbReference type="EMBL" id="CAG8815505.1"/>
    </source>
</evidence>
<dbReference type="Gene3D" id="3.60.10.10">
    <property type="entry name" value="Endonuclease/exonuclease/phosphatase"/>
    <property type="match status" value="1"/>
</dbReference>
<feature type="non-terminal residue" evidence="1">
    <location>
        <position position="1"/>
    </location>
</feature>
<evidence type="ECO:0000313" key="2">
    <source>
        <dbReference type="Proteomes" id="UP000789405"/>
    </source>
</evidence>
<gene>
    <name evidence="1" type="ORF">DERYTH_LOCUS26121</name>
</gene>
<name>A0A9N9KAK7_9GLOM</name>
<organism evidence="1 2">
    <name type="scientific">Dentiscutata erythropus</name>
    <dbReference type="NCBI Taxonomy" id="1348616"/>
    <lineage>
        <taxon>Eukaryota</taxon>
        <taxon>Fungi</taxon>
        <taxon>Fungi incertae sedis</taxon>
        <taxon>Mucoromycota</taxon>
        <taxon>Glomeromycotina</taxon>
        <taxon>Glomeromycetes</taxon>
        <taxon>Diversisporales</taxon>
        <taxon>Gigasporaceae</taxon>
        <taxon>Dentiscutata</taxon>
    </lineage>
</organism>
<protein>
    <submittedName>
        <fullName evidence="1">10271_t:CDS:1</fullName>
    </submittedName>
</protein>
<keyword evidence="2" id="KW-1185">Reference proteome</keyword>
<proteinExistence type="predicted"/>